<sequence length="766" mass="84192">MNFKKLSILTVFAVSQVLMAFPVSAQSDTAEVQQGQALDQQAASVQETLSQDVKNDESTSHTNNEVKQDTEAAEGSVSGAQDISDEAELPDDSQSDESSEKDQASLPEEDSIESDAVEQQPVSQQTAQETSSVKANTAANTAVSASQLILFYNSSKMIQDGVTYYAPQPMVVKSGVSYVPIRALVDRVGYKVSYNYSTKETLIIQGSNELRFKTNSSSYTVNGVSKSMKGASYQTNNTFMVPLTSITQALGITYSVDNINKRIILNLSSKPLAKFSIQPSKVYAGDQVTYVTAPYSPKGLAIINERWEGRQDVFESEGNYTVSYYVQDSSGTWSDAYTVTINVERPNQPPIPMFTTDKEEYKMGELITYKDESTDDEYIVDTQWDNNAAAFFTPGPKTIRLTVTDNKGASRTYEKTIIITNETLYTLNEFNRLFTPVGEEFAFDGSIVPTWDKVSYTYTDQPGTLIRSNSPETVTREGILYQDRAVGNTRFLLHHLNNTGKKVKMYVVATNNNSATATLRTENLGFAGPTNIAQAAGKKAVQRYFETMQDGSKWSTTQLKPGESKLILTDLSMSSLGQSQIISLYSDVYSNYPIDYKVIMIDEKLDPLSAVKKLPVLDRDGVHNRGTYDNPTRIIRYSETIGEKSQRLVIGDNKDDPNVAGVDPMVGVTASNSGNFGVLYKITLDSVAPNTLISFNPRGGTYSGYAMVNGMLIPLAKSGGVSAPNEQVVLYRTGSYEQKVEIWFTAAPASSLPINLLFTALPQIEE</sequence>
<dbReference type="EMBL" id="CP118108">
    <property type="protein sequence ID" value="WDI01067.1"/>
    <property type="molecule type" value="Genomic_DNA"/>
</dbReference>
<evidence type="ECO:0000259" key="3">
    <source>
        <dbReference type="Pfam" id="PF07833"/>
    </source>
</evidence>
<feature type="compositionally biased region" description="Polar residues" evidence="1">
    <location>
        <begin position="120"/>
        <end position="129"/>
    </location>
</feature>
<evidence type="ECO:0000313" key="4">
    <source>
        <dbReference type="EMBL" id="WDH81352.1"/>
    </source>
</evidence>
<name>A0AAX3MY97_9BACL</name>
<dbReference type="InterPro" id="IPR036582">
    <property type="entry name" value="Mao_N_sf"/>
</dbReference>
<dbReference type="RefSeq" id="WP_047911026.1">
    <property type="nucleotide sequence ID" value="NZ_CP118101.1"/>
</dbReference>
<dbReference type="Gene3D" id="3.30.457.10">
    <property type="entry name" value="Copper amine oxidase-like, N-terminal domain"/>
    <property type="match status" value="1"/>
</dbReference>
<keyword evidence="2" id="KW-0732">Signal</keyword>
<feature type="compositionally biased region" description="Polar residues" evidence="1">
    <location>
        <begin position="37"/>
        <end position="52"/>
    </location>
</feature>
<evidence type="ECO:0000256" key="2">
    <source>
        <dbReference type="SAM" id="SignalP"/>
    </source>
</evidence>
<dbReference type="InterPro" id="IPR013783">
    <property type="entry name" value="Ig-like_fold"/>
</dbReference>
<feature type="signal peptide" evidence="2">
    <location>
        <begin position="1"/>
        <end position="20"/>
    </location>
</feature>
<feature type="compositionally biased region" description="Acidic residues" evidence="1">
    <location>
        <begin position="83"/>
        <end position="97"/>
    </location>
</feature>
<dbReference type="InterPro" id="IPR035986">
    <property type="entry name" value="PKD_dom_sf"/>
</dbReference>
<evidence type="ECO:0000313" key="6">
    <source>
        <dbReference type="Proteomes" id="UP001220962"/>
    </source>
</evidence>
<dbReference type="SUPFAM" id="SSF55383">
    <property type="entry name" value="Copper amine oxidase, domain N"/>
    <property type="match status" value="1"/>
</dbReference>
<dbReference type="AlphaFoldDB" id="A0AAX3MY97"/>
<feature type="compositionally biased region" description="Basic and acidic residues" evidence="1">
    <location>
        <begin position="53"/>
        <end position="70"/>
    </location>
</feature>
<gene>
    <name evidence="4" type="ORF">PUW23_17690</name>
    <name evidence="5" type="ORF">PUW25_17530</name>
</gene>
<evidence type="ECO:0000256" key="1">
    <source>
        <dbReference type="SAM" id="MobiDB-lite"/>
    </source>
</evidence>
<evidence type="ECO:0000313" key="7">
    <source>
        <dbReference type="Proteomes" id="UP001221519"/>
    </source>
</evidence>
<feature type="compositionally biased region" description="Acidic residues" evidence="1">
    <location>
        <begin position="107"/>
        <end position="116"/>
    </location>
</feature>
<dbReference type="EMBL" id="CP118101">
    <property type="protein sequence ID" value="WDH81352.1"/>
    <property type="molecule type" value="Genomic_DNA"/>
</dbReference>
<feature type="domain" description="Copper amine oxidase-like N-terminal" evidence="3">
    <location>
        <begin position="160"/>
        <end position="264"/>
    </location>
</feature>
<protein>
    <submittedName>
        <fullName evidence="4">Stalk domain-containing protein</fullName>
    </submittedName>
</protein>
<feature type="chain" id="PRO_5043399404" evidence="2">
    <location>
        <begin position="21"/>
        <end position="766"/>
    </location>
</feature>
<dbReference type="Proteomes" id="UP001221519">
    <property type="component" value="Chromosome"/>
</dbReference>
<dbReference type="Proteomes" id="UP001220962">
    <property type="component" value="Chromosome"/>
</dbReference>
<accession>A0AAX3MY97</accession>
<dbReference type="Pfam" id="PF07833">
    <property type="entry name" value="Cu_amine_oxidN1"/>
    <property type="match status" value="1"/>
</dbReference>
<proteinExistence type="predicted"/>
<evidence type="ECO:0000313" key="5">
    <source>
        <dbReference type="EMBL" id="WDI01067.1"/>
    </source>
</evidence>
<dbReference type="InterPro" id="IPR012854">
    <property type="entry name" value="Cu_amine_oxidase-like_N"/>
</dbReference>
<keyword evidence="7" id="KW-1185">Reference proteome</keyword>
<feature type="region of interest" description="Disordered" evidence="1">
    <location>
        <begin position="37"/>
        <end position="137"/>
    </location>
</feature>
<reference evidence="4 7" key="1">
    <citation type="submission" date="2023-02" db="EMBL/GenBank/DDBJ databases">
        <title>Pathogen: clinical or host-associated sample.</title>
        <authorList>
            <person name="Hergert J."/>
            <person name="Casey R."/>
            <person name="Wagner J."/>
            <person name="Young E.L."/>
            <person name="Oakeson K.F."/>
        </authorList>
    </citation>
    <scope>NUCLEOTIDE SEQUENCE</scope>
    <source>
        <strain evidence="5 7">2022CK-00829</strain>
        <strain evidence="4">2022CK-00830</strain>
    </source>
</reference>
<dbReference type="Gene3D" id="2.60.40.10">
    <property type="entry name" value="Immunoglobulins"/>
    <property type="match status" value="1"/>
</dbReference>
<organism evidence="4 6">
    <name type="scientific">Paenibacillus urinalis</name>
    <dbReference type="NCBI Taxonomy" id="521520"/>
    <lineage>
        <taxon>Bacteria</taxon>
        <taxon>Bacillati</taxon>
        <taxon>Bacillota</taxon>
        <taxon>Bacilli</taxon>
        <taxon>Bacillales</taxon>
        <taxon>Paenibacillaceae</taxon>
        <taxon>Paenibacillus</taxon>
    </lineage>
</organism>
<dbReference type="SUPFAM" id="SSF49299">
    <property type="entry name" value="PKD domain"/>
    <property type="match status" value="2"/>
</dbReference>